<dbReference type="InterPro" id="IPR001932">
    <property type="entry name" value="PPM-type_phosphatase-like_dom"/>
</dbReference>
<keyword evidence="7" id="KW-1185">Reference proteome</keyword>
<evidence type="ECO:0000313" key="7">
    <source>
        <dbReference type="Proteomes" id="UP001240150"/>
    </source>
</evidence>
<dbReference type="Proteomes" id="UP001240150">
    <property type="component" value="Chromosome"/>
</dbReference>
<dbReference type="Gene3D" id="3.60.40.10">
    <property type="entry name" value="PPM-type phosphatase domain"/>
    <property type="match status" value="1"/>
</dbReference>
<dbReference type="InterPro" id="IPR036457">
    <property type="entry name" value="PPM-type-like_dom_sf"/>
</dbReference>
<dbReference type="InterPro" id="IPR035965">
    <property type="entry name" value="PAS-like_dom_sf"/>
</dbReference>
<dbReference type="InterPro" id="IPR036388">
    <property type="entry name" value="WH-like_DNA-bd_sf"/>
</dbReference>
<evidence type="ECO:0000256" key="3">
    <source>
        <dbReference type="SAM" id="MobiDB-lite"/>
    </source>
</evidence>
<dbReference type="EMBL" id="CP126980">
    <property type="protein sequence ID" value="WIN00666.1"/>
    <property type="molecule type" value="Genomic_DNA"/>
</dbReference>
<sequence>MSGAPREYLQRLAEIDDAVARARPDPMVLVERAAGLLAGRVGCRVDEAQAQLRQIAAERGRAPAEVAQDLLAALESRPPTTRQTVRTAVEKALRRPSPAARAAPRKPAAHPTGQQWAGSLRQVLAALPGNHTVLLPVRRPDGTITDYDIVAVSPAAVDLSGRHGDTIVGGRVSEIYPGVAGGPIWQAWADTLADGVAREVGPITYEGGDGPAPFAISLVVRVHPIGPGLLHSWLRPDEQQRMGERIAQTERLGNLGWGEWDLLSGRTVWSDEMYRIYEREPEEGPLTDEEAEALRLPEDEAIHQEAAATFGRGETVDITYRARIGGRIKHLRSVVDAVRDVEGRPVRIYGITQDVTARETSRAKLAEVEQQLHRQRETLEAEHQLAGQLQQVILPLPPGVVDLPGLRMAVRYLPAEQASQVGGDWFHAAATRDGKVLLAIGDVAGHGIRAATTMARLRHAVDALSVTSTTDPAELLRHLNRLLYTDWPDADTATALIARFDPAEATLTWSQAGHPPPLLARDGAARPLDRPTGMLLGARTDPVYETTSVRLAPGDLLLLYTDGLIEDRGKSITQGFAPVLCALGGSAPDEPLTDILARLRRANPQDDTCILALRRTADGS</sequence>
<name>A0ABY8WWP8_9ACTN</name>
<feature type="domain" description="PAC" evidence="4">
    <location>
        <begin position="314"/>
        <end position="367"/>
    </location>
</feature>
<dbReference type="PROSITE" id="PS50921">
    <property type="entry name" value="ANTAR"/>
    <property type="match status" value="1"/>
</dbReference>
<dbReference type="Gene3D" id="3.30.450.20">
    <property type="entry name" value="PAS domain"/>
    <property type="match status" value="1"/>
</dbReference>
<dbReference type="Gene3D" id="2.10.70.100">
    <property type="match status" value="1"/>
</dbReference>
<evidence type="ECO:0000256" key="1">
    <source>
        <dbReference type="ARBA" id="ARBA00022801"/>
    </source>
</evidence>
<evidence type="ECO:0000259" key="4">
    <source>
        <dbReference type="PROSITE" id="PS50113"/>
    </source>
</evidence>
<feature type="domain" description="ANTAR" evidence="5">
    <location>
        <begin position="9"/>
        <end position="71"/>
    </location>
</feature>
<dbReference type="InterPro" id="IPR052016">
    <property type="entry name" value="Bact_Sigma-Reg"/>
</dbReference>
<dbReference type="InterPro" id="IPR005561">
    <property type="entry name" value="ANTAR"/>
</dbReference>
<organism evidence="6 7">
    <name type="scientific">Actinoplanes oblitus</name>
    <dbReference type="NCBI Taxonomy" id="3040509"/>
    <lineage>
        <taxon>Bacteria</taxon>
        <taxon>Bacillati</taxon>
        <taxon>Actinomycetota</taxon>
        <taxon>Actinomycetes</taxon>
        <taxon>Micromonosporales</taxon>
        <taxon>Micromonosporaceae</taxon>
        <taxon>Actinoplanes</taxon>
    </lineage>
</organism>
<dbReference type="RefSeq" id="WP_284922195.1">
    <property type="nucleotide sequence ID" value="NZ_CP126980.1"/>
</dbReference>
<protein>
    <submittedName>
        <fullName evidence="6">SpoIIE family protein phosphatase</fullName>
    </submittedName>
</protein>
<dbReference type="PANTHER" id="PTHR43156:SF2">
    <property type="entry name" value="STAGE II SPORULATION PROTEIN E"/>
    <property type="match status" value="1"/>
</dbReference>
<feature type="region of interest" description="Disordered" evidence="3">
    <location>
        <begin position="91"/>
        <end position="114"/>
    </location>
</feature>
<proteinExistence type="predicted"/>
<dbReference type="Pfam" id="PF07228">
    <property type="entry name" value="SpoIIE"/>
    <property type="match status" value="1"/>
</dbReference>
<accession>A0ABY8WWP8</accession>
<dbReference type="InterPro" id="IPR000700">
    <property type="entry name" value="PAS-assoc_C"/>
</dbReference>
<gene>
    <name evidence="6" type="ORF">ACTOB_004385</name>
</gene>
<dbReference type="Gene3D" id="1.10.10.10">
    <property type="entry name" value="Winged helix-like DNA-binding domain superfamily/Winged helix DNA-binding domain"/>
    <property type="match status" value="1"/>
</dbReference>
<keyword evidence="1" id="KW-0378">Hydrolase</keyword>
<dbReference type="SUPFAM" id="SSF55785">
    <property type="entry name" value="PYP-like sensor domain (PAS domain)"/>
    <property type="match status" value="1"/>
</dbReference>
<feature type="coiled-coil region" evidence="2">
    <location>
        <begin position="358"/>
        <end position="385"/>
    </location>
</feature>
<keyword evidence="2" id="KW-0175">Coiled coil</keyword>
<dbReference type="Pfam" id="PF03861">
    <property type="entry name" value="ANTAR"/>
    <property type="match status" value="1"/>
</dbReference>
<dbReference type="SUPFAM" id="SSF81606">
    <property type="entry name" value="PP2C-like"/>
    <property type="match status" value="1"/>
</dbReference>
<evidence type="ECO:0000259" key="5">
    <source>
        <dbReference type="PROSITE" id="PS50921"/>
    </source>
</evidence>
<reference evidence="6 7" key="1">
    <citation type="submission" date="2023-06" db="EMBL/GenBank/DDBJ databases">
        <authorList>
            <person name="Yushchuk O."/>
            <person name="Binda E."/>
            <person name="Ruckert-Reed C."/>
            <person name="Fedorenko V."/>
            <person name="Kalinowski J."/>
            <person name="Marinelli F."/>
        </authorList>
    </citation>
    <scope>NUCLEOTIDE SEQUENCE [LARGE SCALE GENOMIC DNA]</scope>
    <source>
        <strain evidence="6 7">NRRL 3884</strain>
    </source>
</reference>
<dbReference type="PANTHER" id="PTHR43156">
    <property type="entry name" value="STAGE II SPORULATION PROTEIN E-RELATED"/>
    <property type="match status" value="1"/>
</dbReference>
<evidence type="ECO:0000256" key="2">
    <source>
        <dbReference type="SAM" id="Coils"/>
    </source>
</evidence>
<dbReference type="PROSITE" id="PS50113">
    <property type="entry name" value="PAC"/>
    <property type="match status" value="1"/>
</dbReference>
<evidence type="ECO:0000313" key="6">
    <source>
        <dbReference type="EMBL" id="WIN00666.1"/>
    </source>
</evidence>
<dbReference type="SMART" id="SM00331">
    <property type="entry name" value="PP2C_SIG"/>
    <property type="match status" value="1"/>
</dbReference>